<keyword evidence="1" id="KW-0812">Transmembrane</keyword>
<dbReference type="AlphaFoldDB" id="A0A2H1YGZ0"/>
<dbReference type="EMBL" id="OENF01000029">
    <property type="protein sequence ID" value="SOS74774.1"/>
    <property type="molecule type" value="Genomic_DNA"/>
</dbReference>
<feature type="transmembrane region" description="Helical" evidence="1">
    <location>
        <begin position="12"/>
        <end position="28"/>
    </location>
</feature>
<protein>
    <submittedName>
        <fullName evidence="2">Uncharacterized protein</fullName>
    </submittedName>
</protein>
<keyword evidence="1" id="KW-0472">Membrane</keyword>
<evidence type="ECO:0000256" key="1">
    <source>
        <dbReference type="SAM" id="Phobius"/>
    </source>
</evidence>
<dbReference type="Proteomes" id="UP000234211">
    <property type="component" value="Unassembled WGS sequence"/>
</dbReference>
<proteinExistence type="predicted"/>
<organism evidence="2 3">
    <name type="scientific">Tenacibaculum piscium</name>
    <dbReference type="NCBI Taxonomy" id="1458515"/>
    <lineage>
        <taxon>Bacteria</taxon>
        <taxon>Pseudomonadati</taxon>
        <taxon>Bacteroidota</taxon>
        <taxon>Flavobacteriia</taxon>
        <taxon>Flavobacteriales</taxon>
        <taxon>Flavobacteriaceae</taxon>
        <taxon>Tenacibaculum</taxon>
    </lineage>
</organism>
<sequence>MFYIKSNSKKKNFIYSAILIVCFVFSSIENSNTKNTSQNITEMQVKQAGAPGFRIAWWHGFMDGIEGNTEIGLFGWCIIGCR</sequence>
<gene>
    <name evidence="2" type="ORF">TNO020_350002</name>
</gene>
<reference evidence="3" key="1">
    <citation type="submission" date="2017-11" db="EMBL/GenBank/DDBJ databases">
        <authorList>
            <person name="Duchaud E."/>
        </authorList>
    </citation>
    <scope>NUCLEOTIDE SEQUENCE [LARGE SCALE GENOMIC DNA]</scope>
    <source>
        <strain evidence="3">Tenacibaculum sp. TNO020</strain>
    </source>
</reference>
<keyword evidence="3" id="KW-1185">Reference proteome</keyword>
<evidence type="ECO:0000313" key="2">
    <source>
        <dbReference type="EMBL" id="SOS74774.1"/>
    </source>
</evidence>
<dbReference type="RefSeq" id="WP_101917297.1">
    <property type="nucleotide sequence ID" value="NZ_JAFMUR010000010.1"/>
</dbReference>
<accession>A0A2H1YGZ0</accession>
<keyword evidence="1" id="KW-1133">Transmembrane helix</keyword>
<name>A0A2H1YGZ0_9FLAO</name>
<evidence type="ECO:0000313" key="3">
    <source>
        <dbReference type="Proteomes" id="UP000234211"/>
    </source>
</evidence>